<feature type="compositionally biased region" description="Polar residues" evidence="1">
    <location>
        <begin position="285"/>
        <end position="296"/>
    </location>
</feature>
<dbReference type="EMBL" id="BLKM01000443">
    <property type="protein sequence ID" value="GFG33647.1"/>
    <property type="molecule type" value="Genomic_DNA"/>
</dbReference>
<dbReference type="AlphaFoldDB" id="A0A6L2PV06"/>
<dbReference type="PANTHER" id="PTHR19303:SF74">
    <property type="entry name" value="POGO TRANSPOSABLE ELEMENT WITH KRAB DOMAIN"/>
    <property type="match status" value="1"/>
</dbReference>
<accession>A0A6L2PV06</accession>
<dbReference type="OrthoDB" id="7477068at2759"/>
<feature type="non-terminal residue" evidence="2">
    <location>
        <position position="379"/>
    </location>
</feature>
<sequence>MNDLSHRFSLEKKMAGYDWVYSFLKRNPKLSVRKAQGLSYARSNGLNEEEVGKFFRHLSGMYEQLELWDETGRIFNADETGLQLIFTPGKVMSAKGKKDVYHATTGEKGSTVTVMVCTNAAGQAVPPFVIMKGVRKRDAYSKGMPNGSVVHMSDSGYMTSEDPDALDKASRLGVEILCLPPHSTRKCQPLDVSYFKSLKHFYNEACRNFIRQHPGRRITKEDFGELLKLAWDKSAIAGNLSSGFLKCGIYPYNPHILAEDIFEYQPAPVVNGDDGVRLAEDTADSRTSTSTPTSFEELSPLPKITFPSDPFIRKGRKKQESAVVTSADFRERLRESRQENGRQRRSVQNKKTTSRHSERRIGMDGPSCSTSINSDENYC</sequence>
<dbReference type="Proteomes" id="UP000502823">
    <property type="component" value="Unassembled WGS sequence"/>
</dbReference>
<evidence type="ECO:0000313" key="3">
    <source>
        <dbReference type="Proteomes" id="UP000502823"/>
    </source>
</evidence>
<evidence type="ECO:0000256" key="1">
    <source>
        <dbReference type="SAM" id="MobiDB-lite"/>
    </source>
</evidence>
<proteinExistence type="predicted"/>
<dbReference type="GO" id="GO:0005634">
    <property type="term" value="C:nucleus"/>
    <property type="evidence" value="ECO:0007669"/>
    <property type="project" value="TreeGrafter"/>
</dbReference>
<evidence type="ECO:0008006" key="4">
    <source>
        <dbReference type="Google" id="ProtNLM"/>
    </source>
</evidence>
<feature type="compositionally biased region" description="Basic and acidic residues" evidence="1">
    <location>
        <begin position="333"/>
        <end position="342"/>
    </location>
</feature>
<evidence type="ECO:0000313" key="2">
    <source>
        <dbReference type="EMBL" id="GFG33647.1"/>
    </source>
</evidence>
<dbReference type="InParanoid" id="A0A6L2PV06"/>
<feature type="region of interest" description="Disordered" evidence="1">
    <location>
        <begin position="280"/>
        <end position="302"/>
    </location>
</feature>
<dbReference type="PANTHER" id="PTHR19303">
    <property type="entry name" value="TRANSPOSON"/>
    <property type="match status" value="1"/>
</dbReference>
<reference evidence="3" key="1">
    <citation type="submission" date="2020-01" db="EMBL/GenBank/DDBJ databases">
        <title>Draft genome sequence of the Termite Coptotermes fromosanus.</title>
        <authorList>
            <person name="Itakura S."/>
            <person name="Yosikawa Y."/>
            <person name="Umezawa K."/>
        </authorList>
    </citation>
    <scope>NUCLEOTIDE SEQUENCE [LARGE SCALE GENOMIC DNA]</scope>
</reference>
<feature type="compositionally biased region" description="Polar residues" evidence="1">
    <location>
        <begin position="367"/>
        <end position="379"/>
    </location>
</feature>
<comment type="caution">
    <text evidence="2">The sequence shown here is derived from an EMBL/GenBank/DDBJ whole genome shotgun (WGS) entry which is preliminary data.</text>
</comment>
<protein>
    <recommendedName>
        <fullName evidence="4">DDE-1 domain-containing protein</fullName>
    </recommendedName>
</protein>
<name>A0A6L2PV06_COPFO</name>
<gene>
    <name evidence="2" type="ORF">Cfor_01528</name>
</gene>
<feature type="compositionally biased region" description="Basic residues" evidence="1">
    <location>
        <begin position="343"/>
        <end position="354"/>
    </location>
</feature>
<keyword evidence="3" id="KW-1185">Reference proteome</keyword>
<feature type="region of interest" description="Disordered" evidence="1">
    <location>
        <begin position="333"/>
        <end position="379"/>
    </location>
</feature>
<dbReference type="InterPro" id="IPR050863">
    <property type="entry name" value="CenT-Element_Derived"/>
</dbReference>
<organism evidence="2 3">
    <name type="scientific">Coptotermes formosanus</name>
    <name type="common">Formosan subterranean termite</name>
    <dbReference type="NCBI Taxonomy" id="36987"/>
    <lineage>
        <taxon>Eukaryota</taxon>
        <taxon>Metazoa</taxon>
        <taxon>Ecdysozoa</taxon>
        <taxon>Arthropoda</taxon>
        <taxon>Hexapoda</taxon>
        <taxon>Insecta</taxon>
        <taxon>Pterygota</taxon>
        <taxon>Neoptera</taxon>
        <taxon>Polyneoptera</taxon>
        <taxon>Dictyoptera</taxon>
        <taxon>Blattodea</taxon>
        <taxon>Blattoidea</taxon>
        <taxon>Termitoidae</taxon>
        <taxon>Rhinotermitidae</taxon>
        <taxon>Coptotermes</taxon>
    </lineage>
</organism>
<dbReference type="GO" id="GO:0003677">
    <property type="term" value="F:DNA binding"/>
    <property type="evidence" value="ECO:0007669"/>
    <property type="project" value="TreeGrafter"/>
</dbReference>